<dbReference type="PROSITE" id="PS50059">
    <property type="entry name" value="FKBP_PPIASE"/>
    <property type="match status" value="1"/>
</dbReference>
<dbReference type="Proteomes" id="UP000460549">
    <property type="component" value="Unassembled WGS sequence"/>
</dbReference>
<dbReference type="Gene3D" id="1.10.287.460">
    <property type="entry name" value="Peptidyl-prolyl cis-trans isomerase, FKBP-type, N-terminal domain"/>
    <property type="match status" value="1"/>
</dbReference>
<organism evidence="9 10">
    <name type="scientific">Bullifex porci</name>
    <dbReference type="NCBI Taxonomy" id="2606638"/>
    <lineage>
        <taxon>Bacteria</taxon>
        <taxon>Pseudomonadati</taxon>
        <taxon>Spirochaetota</taxon>
        <taxon>Spirochaetia</taxon>
        <taxon>Spirochaetales</taxon>
        <taxon>Spirochaetaceae</taxon>
        <taxon>Bullifex</taxon>
    </lineage>
</organism>
<dbReference type="InterPro" id="IPR000774">
    <property type="entry name" value="PPIase_FKBP_N"/>
</dbReference>
<evidence type="ECO:0000256" key="1">
    <source>
        <dbReference type="ARBA" id="ARBA00000971"/>
    </source>
</evidence>
<proteinExistence type="inferred from homology"/>
<evidence type="ECO:0000256" key="6">
    <source>
        <dbReference type="RuleBase" id="RU003915"/>
    </source>
</evidence>
<keyword evidence="3 5" id="KW-0697">Rotamase</keyword>
<accession>A0A7X2PBF3</accession>
<dbReference type="GO" id="GO:0003755">
    <property type="term" value="F:peptidyl-prolyl cis-trans isomerase activity"/>
    <property type="evidence" value="ECO:0007669"/>
    <property type="project" value="UniProtKB-UniRule"/>
</dbReference>
<sequence>MKKILLILFIVLALISCKEKEATPAPTQIATEKVEHVIATPETLEEKFAYVYGYQLLNSIITSIPELEKEYFLDGVRAYVDNDFTYSMEESQSIMNEYQQKRYESYEAEMAELREKNLAAAESFLQTNKKRSGVVSISDKLQYEVLREPTEGGKSATNKSTVTVDYRLITLSGEVKDSSYERGKSSVFDLSTNIIEGFRTAVSVMHEGEKIRAWVHPDLGYGINGSSNIEPNQLLIFDIELISVDK</sequence>
<comment type="similarity">
    <text evidence="2 6">Belongs to the FKBP-type PPIase family.</text>
</comment>
<evidence type="ECO:0000256" key="7">
    <source>
        <dbReference type="SAM" id="Coils"/>
    </source>
</evidence>
<evidence type="ECO:0000313" key="10">
    <source>
        <dbReference type="Proteomes" id="UP000460549"/>
    </source>
</evidence>
<evidence type="ECO:0000256" key="4">
    <source>
        <dbReference type="ARBA" id="ARBA00023235"/>
    </source>
</evidence>
<keyword evidence="7" id="KW-0175">Coiled coil</keyword>
<keyword evidence="10" id="KW-1185">Reference proteome</keyword>
<feature type="domain" description="PPIase FKBP-type" evidence="8">
    <location>
        <begin position="159"/>
        <end position="245"/>
    </location>
</feature>
<keyword evidence="4 5" id="KW-0413">Isomerase</keyword>
<dbReference type="Pfam" id="PF00254">
    <property type="entry name" value="FKBP_C"/>
    <property type="match status" value="1"/>
</dbReference>
<dbReference type="GO" id="GO:0006457">
    <property type="term" value="P:protein folding"/>
    <property type="evidence" value="ECO:0007669"/>
    <property type="project" value="InterPro"/>
</dbReference>
<feature type="coiled-coil region" evidence="7">
    <location>
        <begin position="96"/>
        <end position="123"/>
    </location>
</feature>
<dbReference type="SUPFAM" id="SSF54534">
    <property type="entry name" value="FKBP-like"/>
    <property type="match status" value="1"/>
</dbReference>
<dbReference type="PANTHER" id="PTHR43811">
    <property type="entry name" value="FKBP-TYPE PEPTIDYL-PROLYL CIS-TRANS ISOMERASE FKPA"/>
    <property type="match status" value="1"/>
</dbReference>
<dbReference type="InterPro" id="IPR001179">
    <property type="entry name" value="PPIase_FKBP_dom"/>
</dbReference>
<comment type="caution">
    <text evidence="9">The sequence shown here is derived from an EMBL/GenBank/DDBJ whole genome shotgun (WGS) entry which is preliminary data.</text>
</comment>
<dbReference type="AlphaFoldDB" id="A0A7X2PBF3"/>
<reference evidence="9 10" key="1">
    <citation type="submission" date="2019-08" db="EMBL/GenBank/DDBJ databases">
        <title>In-depth cultivation of the pig gut microbiome towards novel bacterial diversity and tailored functional studies.</title>
        <authorList>
            <person name="Wylensek D."/>
            <person name="Hitch T.C.A."/>
            <person name="Clavel T."/>
        </authorList>
    </citation>
    <scope>NUCLEOTIDE SEQUENCE [LARGE SCALE GENOMIC DNA]</scope>
    <source>
        <strain evidence="9 10">NM-380-WT-3C1</strain>
    </source>
</reference>
<dbReference type="EMBL" id="VUNN01000003">
    <property type="protein sequence ID" value="MSU05758.1"/>
    <property type="molecule type" value="Genomic_DNA"/>
</dbReference>
<dbReference type="Pfam" id="PF01346">
    <property type="entry name" value="FKBP_N"/>
    <property type="match status" value="1"/>
</dbReference>
<dbReference type="PROSITE" id="PS51257">
    <property type="entry name" value="PROKAR_LIPOPROTEIN"/>
    <property type="match status" value="1"/>
</dbReference>
<protein>
    <recommendedName>
        <fullName evidence="6">Peptidyl-prolyl cis-trans isomerase</fullName>
        <ecNumber evidence="6">5.2.1.8</ecNumber>
    </recommendedName>
</protein>
<dbReference type="InterPro" id="IPR046357">
    <property type="entry name" value="PPIase_dom_sf"/>
</dbReference>
<dbReference type="RefSeq" id="WP_154424654.1">
    <property type="nucleotide sequence ID" value="NZ_VUNN01000003.1"/>
</dbReference>
<evidence type="ECO:0000256" key="2">
    <source>
        <dbReference type="ARBA" id="ARBA00006577"/>
    </source>
</evidence>
<dbReference type="PANTHER" id="PTHR43811:SF57">
    <property type="entry name" value="FKBP-TYPE PEPTIDYL-PROLYL CIS-TRANS ISOMERASE FKPA-RELATED"/>
    <property type="match status" value="1"/>
</dbReference>
<evidence type="ECO:0000259" key="8">
    <source>
        <dbReference type="PROSITE" id="PS50059"/>
    </source>
</evidence>
<gene>
    <name evidence="9" type="ORF">FYJ80_03060</name>
</gene>
<evidence type="ECO:0000256" key="5">
    <source>
        <dbReference type="PROSITE-ProRule" id="PRU00277"/>
    </source>
</evidence>
<comment type="catalytic activity">
    <reaction evidence="1 5 6">
        <text>[protein]-peptidylproline (omega=180) = [protein]-peptidylproline (omega=0)</text>
        <dbReference type="Rhea" id="RHEA:16237"/>
        <dbReference type="Rhea" id="RHEA-COMP:10747"/>
        <dbReference type="Rhea" id="RHEA-COMP:10748"/>
        <dbReference type="ChEBI" id="CHEBI:83833"/>
        <dbReference type="ChEBI" id="CHEBI:83834"/>
        <dbReference type="EC" id="5.2.1.8"/>
    </reaction>
</comment>
<dbReference type="Gene3D" id="3.10.50.40">
    <property type="match status" value="1"/>
</dbReference>
<evidence type="ECO:0000256" key="3">
    <source>
        <dbReference type="ARBA" id="ARBA00023110"/>
    </source>
</evidence>
<dbReference type="InterPro" id="IPR036944">
    <property type="entry name" value="PPIase_FKBP_N_sf"/>
</dbReference>
<evidence type="ECO:0000313" key="9">
    <source>
        <dbReference type="EMBL" id="MSU05758.1"/>
    </source>
</evidence>
<dbReference type="EC" id="5.2.1.8" evidence="6"/>
<name>A0A7X2PBF3_9SPIO</name>